<dbReference type="GO" id="GO:0005975">
    <property type="term" value="P:carbohydrate metabolic process"/>
    <property type="evidence" value="ECO:0007669"/>
    <property type="project" value="InterPro"/>
</dbReference>
<comment type="caution">
    <text evidence="4">The sequence shown here is derived from an EMBL/GenBank/DDBJ whole genome shotgun (WGS) entry which is preliminary data.</text>
</comment>
<reference evidence="4 5" key="1">
    <citation type="submission" date="2012-05" db="EMBL/GenBank/DDBJ databases">
        <authorList>
            <person name="Weinstock G."/>
            <person name="Sodergren E."/>
            <person name="Lobos E.A."/>
            <person name="Fulton L."/>
            <person name="Fulton R."/>
            <person name="Courtney L."/>
            <person name="Fronick C."/>
            <person name="O'Laughlin M."/>
            <person name="Godfrey J."/>
            <person name="Wilson R.M."/>
            <person name="Miner T."/>
            <person name="Farmer C."/>
            <person name="Delehaunty K."/>
            <person name="Cordes M."/>
            <person name="Minx P."/>
            <person name="Tomlinson C."/>
            <person name="Chen J."/>
            <person name="Wollam A."/>
            <person name="Pepin K.H."/>
            <person name="Bhonagiri V."/>
            <person name="Zhang X."/>
            <person name="Suruliraj S."/>
            <person name="Warren W."/>
            <person name="Mitreva M."/>
            <person name="Mardis E.R."/>
            <person name="Wilson R.K."/>
        </authorList>
    </citation>
    <scope>NUCLEOTIDE SEQUENCE [LARGE SCALE GENOMIC DNA]</scope>
    <source>
        <strain evidence="4 5">F0235</strain>
    </source>
</reference>
<dbReference type="EMBL" id="AMEM01000018">
    <property type="protein sequence ID" value="EKX90181.1"/>
    <property type="molecule type" value="Genomic_DNA"/>
</dbReference>
<dbReference type="SMART" id="SM00642">
    <property type="entry name" value="Aamy"/>
    <property type="match status" value="1"/>
</dbReference>
<proteinExistence type="predicted"/>
<dbReference type="InterPro" id="IPR045857">
    <property type="entry name" value="O16G_dom_2"/>
</dbReference>
<dbReference type="CDD" id="cd11354">
    <property type="entry name" value="AmyAc_bac_CMD_like"/>
    <property type="match status" value="1"/>
</dbReference>
<dbReference type="Proteomes" id="UP000010445">
    <property type="component" value="Unassembled WGS sequence"/>
</dbReference>
<dbReference type="PATRIC" id="fig|1035195.3.peg.1253"/>
<dbReference type="GO" id="GO:0016853">
    <property type="term" value="F:isomerase activity"/>
    <property type="evidence" value="ECO:0007669"/>
    <property type="project" value="UniProtKB-KW"/>
</dbReference>
<protein>
    <submittedName>
        <fullName evidence="4">Alpha amylase, catalytic domain protein</fullName>
    </submittedName>
</protein>
<dbReference type="Gene3D" id="3.90.400.10">
    <property type="entry name" value="Oligo-1,6-glucosidase, Domain 2"/>
    <property type="match status" value="1"/>
</dbReference>
<dbReference type="eggNOG" id="COG0366">
    <property type="taxonomic scope" value="Bacteria"/>
</dbReference>
<dbReference type="InterPro" id="IPR006047">
    <property type="entry name" value="GH13_cat_dom"/>
</dbReference>
<accession>L1MGX4</accession>
<dbReference type="InterPro" id="IPR017853">
    <property type="entry name" value="GH"/>
</dbReference>
<name>L1MGX4_9CORY</name>
<feature type="domain" description="Glycosyl hydrolase family 13 catalytic" evidence="3">
    <location>
        <begin position="51"/>
        <end position="394"/>
    </location>
</feature>
<dbReference type="Pfam" id="PF00128">
    <property type="entry name" value="Alpha-amylase"/>
    <property type="match status" value="1"/>
</dbReference>
<evidence type="ECO:0000256" key="2">
    <source>
        <dbReference type="ARBA" id="ARBA00023295"/>
    </source>
</evidence>
<dbReference type="PANTHER" id="PTHR10357">
    <property type="entry name" value="ALPHA-AMYLASE FAMILY MEMBER"/>
    <property type="match status" value="1"/>
</dbReference>
<evidence type="ECO:0000313" key="4">
    <source>
        <dbReference type="EMBL" id="EKX90181.1"/>
    </source>
</evidence>
<dbReference type="PANTHER" id="PTHR10357:SF210">
    <property type="entry name" value="MALTODEXTRIN GLUCOSIDASE"/>
    <property type="match status" value="1"/>
</dbReference>
<organism evidence="4 5">
    <name type="scientific">Corynebacterium durum F0235</name>
    <dbReference type="NCBI Taxonomy" id="1035195"/>
    <lineage>
        <taxon>Bacteria</taxon>
        <taxon>Bacillati</taxon>
        <taxon>Actinomycetota</taxon>
        <taxon>Actinomycetes</taxon>
        <taxon>Mycobacteriales</taxon>
        <taxon>Corynebacteriaceae</taxon>
        <taxon>Corynebacterium</taxon>
    </lineage>
</organism>
<keyword evidence="5" id="KW-1185">Reference proteome</keyword>
<evidence type="ECO:0000313" key="5">
    <source>
        <dbReference type="Proteomes" id="UP000010445"/>
    </source>
</evidence>
<keyword evidence="1" id="KW-0378">Hydrolase</keyword>
<dbReference type="GO" id="GO:0016798">
    <property type="term" value="F:hydrolase activity, acting on glycosyl bonds"/>
    <property type="evidence" value="ECO:0007669"/>
    <property type="project" value="UniProtKB-KW"/>
</dbReference>
<dbReference type="AlphaFoldDB" id="L1MGX4"/>
<evidence type="ECO:0000256" key="1">
    <source>
        <dbReference type="ARBA" id="ARBA00022801"/>
    </source>
</evidence>
<gene>
    <name evidence="4" type="ORF">HMPREF9997_01396</name>
</gene>
<keyword evidence="2" id="KW-0326">Glycosidase</keyword>
<sequence>MGLLLADMCLAYLDSANVSEIISLSNGAVSDAVPSKRETIMSFADYTIMWHVYPLGFVGAPIRPEVTPPLTHSIKQIENWLDYLINMGANCLQLGPIFHAETHGYDTIDYFTVDPRLGTEDDVVHLINVCRDKGISVILDGVFNHIGRAHPLVAQVIEEGPAGDHQSMLHVTWDDAGTPTFGTFEGHEGLVELNHSDQRVVDLVVEVMLYWMQRGVAGWRLDAAYQVPAEFWTQVVARVREEFPDAWFVGEIIHGDYAAYVRESDINSVTQYELWKAIWSSINDANFFELDWCLTRNNDFLDTFTPMTFIGNHDVPRIATQIGDAGAALAAFILFTIGGVPNIYYGDEQAFRGQQEKRVGGDDAVRPPYPMSPDELPQDGMWLYRLYQELIACRRRHPWLVHARTRTLELTNTRYVYESYGADPSQVLRVELDWGERKAAQISAGTQVLVAYTAG</sequence>
<dbReference type="STRING" id="1035195.HMPREF9997_01396"/>
<dbReference type="HOGENOM" id="CLU_006462_6_5_11"/>
<evidence type="ECO:0000259" key="3">
    <source>
        <dbReference type="SMART" id="SM00642"/>
    </source>
</evidence>
<dbReference type="SUPFAM" id="SSF51445">
    <property type="entry name" value="(Trans)glycosidases"/>
    <property type="match status" value="1"/>
</dbReference>
<dbReference type="Gene3D" id="3.20.20.80">
    <property type="entry name" value="Glycosidases"/>
    <property type="match status" value="1"/>
</dbReference>